<gene>
    <name evidence="1" type="ORF">Indivirus_5_39</name>
</gene>
<proteinExistence type="predicted"/>
<protein>
    <submittedName>
        <fullName evidence="1">Uncharacterized protein</fullName>
    </submittedName>
</protein>
<dbReference type="EMBL" id="KY684089">
    <property type="protein sequence ID" value="ARF09916.1"/>
    <property type="molecule type" value="Genomic_DNA"/>
</dbReference>
<name>A0A1V0SDY5_9VIRU</name>
<evidence type="ECO:0000313" key="1">
    <source>
        <dbReference type="EMBL" id="ARF09916.1"/>
    </source>
</evidence>
<accession>A0A1V0SDY5</accession>
<sequence length="113" mass="13327">MDLETVRLCFKKFITYLETNEKISISETVDFESISIIEMDRLTQTIFMDYVMNNAQKISPTAIPCVLYKHVNSLIRKYIEEDHSKPMVKVINIGNEKQIDPKNEEPKKKGWIW</sequence>
<reference evidence="1" key="1">
    <citation type="journal article" date="2017" name="Science">
        <title>Giant viruses with an expanded complement of translation system components.</title>
        <authorList>
            <person name="Schulz F."/>
            <person name="Yutin N."/>
            <person name="Ivanova N.N."/>
            <person name="Ortega D.R."/>
            <person name="Lee T.K."/>
            <person name="Vierheilig J."/>
            <person name="Daims H."/>
            <person name="Horn M."/>
            <person name="Wagner M."/>
            <person name="Jensen G.J."/>
            <person name="Kyrpides N.C."/>
            <person name="Koonin E.V."/>
            <person name="Woyke T."/>
        </authorList>
    </citation>
    <scope>NUCLEOTIDE SEQUENCE</scope>
    <source>
        <strain evidence="1">ILV1</strain>
    </source>
</reference>
<organism evidence="1">
    <name type="scientific">Indivirus ILV1</name>
    <dbReference type="NCBI Taxonomy" id="1977633"/>
    <lineage>
        <taxon>Viruses</taxon>
        <taxon>Varidnaviria</taxon>
        <taxon>Bamfordvirae</taxon>
        <taxon>Nucleocytoviricota</taxon>
        <taxon>Megaviricetes</taxon>
        <taxon>Imitervirales</taxon>
        <taxon>Mimiviridae</taxon>
        <taxon>Klosneuvirinae</taxon>
        <taxon>Indivirus</taxon>
    </lineage>
</organism>